<evidence type="ECO:0000256" key="4">
    <source>
        <dbReference type="ARBA" id="ARBA00022833"/>
    </source>
</evidence>
<dbReference type="GO" id="GO:0043590">
    <property type="term" value="C:bacterial nucleoid"/>
    <property type="evidence" value="ECO:0007669"/>
    <property type="project" value="UniProtKB-UniRule"/>
</dbReference>
<evidence type="ECO:0000256" key="3">
    <source>
        <dbReference type="ARBA" id="ARBA00022723"/>
    </source>
</evidence>
<evidence type="ECO:0000256" key="5">
    <source>
        <dbReference type="ARBA" id="ARBA00022880"/>
    </source>
</evidence>
<dbReference type="InterPro" id="IPR010377">
    <property type="entry name" value="YabA"/>
</dbReference>
<evidence type="ECO:0000256" key="2">
    <source>
        <dbReference type="ARBA" id="ARBA00022705"/>
    </source>
</evidence>
<proteinExistence type="inferred from homology"/>
<comment type="subcellular location">
    <subcellularLocation>
        <location evidence="6">Cytoplasm</location>
        <location evidence="6">Nucleoid</location>
    </subcellularLocation>
    <text evidence="6">Localizes in tight foci, which correspond to the replisome at mid-cell throughout the cell cycle.</text>
</comment>
<dbReference type="Proteomes" id="UP000242949">
    <property type="component" value="Unassembled WGS sequence"/>
</dbReference>
<comment type="cofactor">
    <cofactor evidence="6">
        <name>Zn(2+)</name>
        <dbReference type="ChEBI" id="CHEBI:29105"/>
    </cofactor>
    <text evidence="6">Binds 1 zinc ion per subunit.</text>
</comment>
<keyword evidence="1 6" id="KW-0963">Cytoplasm</keyword>
<comment type="similarity">
    <text evidence="6">Belongs to the YabA family.</text>
</comment>
<organism evidence="8 9">
    <name type="scientific">Pelagirhabdus alkalitolerans</name>
    <dbReference type="NCBI Taxonomy" id="1612202"/>
    <lineage>
        <taxon>Bacteria</taxon>
        <taxon>Bacillati</taxon>
        <taxon>Bacillota</taxon>
        <taxon>Bacilli</taxon>
        <taxon>Bacillales</taxon>
        <taxon>Bacillaceae</taxon>
        <taxon>Pelagirhabdus</taxon>
    </lineage>
</organism>
<dbReference type="STRING" id="1612202.SAMN05421734_11155"/>
<evidence type="ECO:0000256" key="1">
    <source>
        <dbReference type="ARBA" id="ARBA00022490"/>
    </source>
</evidence>
<evidence type="ECO:0000256" key="6">
    <source>
        <dbReference type="HAMAP-Rule" id="MF_01159"/>
    </source>
</evidence>
<feature type="binding site" evidence="6">
    <location>
        <position position="109"/>
    </location>
    <ligand>
        <name>Zn(2+)</name>
        <dbReference type="ChEBI" id="CHEBI:29105"/>
    </ligand>
</feature>
<keyword evidence="2 6" id="KW-0235">DNA replication</keyword>
<comment type="subunit">
    <text evidence="6">Homotetramer. Interacts with both DnaA and DnaN, acting as a bridge between these two proteins.</text>
</comment>
<evidence type="ECO:0000313" key="9">
    <source>
        <dbReference type="Proteomes" id="UP000242949"/>
    </source>
</evidence>
<keyword evidence="3 6" id="KW-0479">Metal-binding</keyword>
<dbReference type="Pfam" id="PF06156">
    <property type="entry name" value="YabA"/>
    <property type="match status" value="1"/>
</dbReference>
<dbReference type="GO" id="GO:0008156">
    <property type="term" value="P:negative regulation of DNA replication"/>
    <property type="evidence" value="ECO:0007669"/>
    <property type="project" value="UniProtKB-UniRule"/>
</dbReference>
<dbReference type="PIRSF" id="PIRSF021439">
    <property type="entry name" value="DUF972"/>
    <property type="match status" value="1"/>
</dbReference>
<sequence>MDMEKKAVFEQVSDMEEQIGQLYQQLGDIKKHLSEILEENHRLSHENHHLRQRLDQSVGSENETKENQADGDGEIGEGYDNLARLYEEGFHICNVHFGSPRENEDCLFCLLFLNKPKQ</sequence>
<keyword evidence="4 6" id="KW-0862">Zinc</keyword>
<feature type="compositionally biased region" description="Basic and acidic residues" evidence="7">
    <location>
        <begin position="40"/>
        <end position="54"/>
    </location>
</feature>
<feature type="region of interest" description="Disordered" evidence="7">
    <location>
        <begin position="40"/>
        <end position="76"/>
    </location>
</feature>
<evidence type="ECO:0000256" key="7">
    <source>
        <dbReference type="SAM" id="MobiDB-lite"/>
    </source>
</evidence>
<dbReference type="AlphaFoldDB" id="A0A1G6MKT4"/>
<protein>
    <recommendedName>
        <fullName evidence="6">Replication initiation control protein YabA</fullName>
    </recommendedName>
</protein>
<keyword evidence="9" id="KW-1185">Reference proteome</keyword>
<feature type="binding site" evidence="6">
    <location>
        <position position="91"/>
    </location>
    <ligand>
        <name>Zn(2+)</name>
        <dbReference type="ChEBI" id="CHEBI:29105"/>
    </ligand>
</feature>
<dbReference type="EMBL" id="FMYI01000011">
    <property type="protein sequence ID" value="SDC56119.1"/>
    <property type="molecule type" value="Genomic_DNA"/>
</dbReference>
<gene>
    <name evidence="6" type="primary">yabA</name>
    <name evidence="8" type="ORF">SAMN05421734_11155</name>
</gene>
<feature type="binding site" evidence="6">
    <location>
        <position position="106"/>
    </location>
    <ligand>
        <name>Zn(2+)</name>
        <dbReference type="ChEBI" id="CHEBI:29105"/>
    </ligand>
</feature>
<reference evidence="9" key="1">
    <citation type="submission" date="2016-09" db="EMBL/GenBank/DDBJ databases">
        <authorList>
            <person name="Varghese N."/>
            <person name="Submissions S."/>
        </authorList>
    </citation>
    <scope>NUCLEOTIDE SEQUENCE [LARGE SCALE GENOMIC DNA]</scope>
    <source>
        <strain evidence="9">S5</strain>
    </source>
</reference>
<evidence type="ECO:0000313" key="8">
    <source>
        <dbReference type="EMBL" id="SDC56119.1"/>
    </source>
</evidence>
<accession>A0A1G6MKT4</accession>
<dbReference type="HAMAP" id="MF_01159">
    <property type="entry name" value="YabA"/>
    <property type="match status" value="1"/>
</dbReference>
<feature type="binding site" evidence="6">
    <location>
        <position position="93"/>
    </location>
    <ligand>
        <name>Zn(2+)</name>
        <dbReference type="ChEBI" id="CHEBI:29105"/>
    </ligand>
</feature>
<dbReference type="GO" id="GO:0008270">
    <property type="term" value="F:zinc ion binding"/>
    <property type="evidence" value="ECO:0007669"/>
    <property type="project" value="UniProtKB-UniRule"/>
</dbReference>
<name>A0A1G6MKT4_9BACI</name>
<dbReference type="NCBIfam" id="NF009644">
    <property type="entry name" value="PRK13169.1-5"/>
    <property type="match status" value="1"/>
</dbReference>
<keyword evidence="5 6" id="KW-0236">DNA replication inhibitor</keyword>
<dbReference type="GO" id="GO:0006260">
    <property type="term" value="P:DNA replication"/>
    <property type="evidence" value="ECO:0007669"/>
    <property type="project" value="UniProtKB-KW"/>
</dbReference>
<comment type="function">
    <text evidence="6">Involved in control of chromosome replication initiation. Inhibits the cooperative binding of DnaA to the oriC region, thus negatively regulating initiation of chromosome replication. Inhibits the ability of DnaA-ATP to form a helix on DNA; does not disassemble preformed DnaA-DNA helices. Decreases the residence time of DnaA on the chromosome at its binding sites (oriC, replication forks and promoter-binding sites). Tethers DnaA to the replication machinery via the DNA polymerase beta sliding clamp subunit (dnaN). Associates with oriC and other DnaA targets on the chromosome in a DnaA-dependent manner.</text>
</comment>